<dbReference type="EMBL" id="ML994653">
    <property type="protein sequence ID" value="KAF2181401.1"/>
    <property type="molecule type" value="Genomic_DNA"/>
</dbReference>
<keyword evidence="3" id="KW-1185">Reference proteome</keyword>
<name>A0A6A6DPI7_9PEZI</name>
<feature type="compositionally biased region" description="Acidic residues" evidence="1">
    <location>
        <begin position="156"/>
        <end position="167"/>
    </location>
</feature>
<evidence type="ECO:0000313" key="2">
    <source>
        <dbReference type="EMBL" id="KAF2181401.1"/>
    </source>
</evidence>
<feature type="region of interest" description="Disordered" evidence="1">
    <location>
        <begin position="144"/>
        <end position="169"/>
    </location>
</feature>
<evidence type="ECO:0000313" key="3">
    <source>
        <dbReference type="Proteomes" id="UP000800200"/>
    </source>
</evidence>
<evidence type="ECO:0000256" key="1">
    <source>
        <dbReference type="SAM" id="MobiDB-lite"/>
    </source>
</evidence>
<sequence>MHPSNLPHFRPTHRTRQLAGVSCRMVPDLGTLFSITKGLSALLTEWHEAQSNNEFTLFMDKEDIEWRVLVDEAESENTSEGYLGMMSNEIIIRMKEQVGQDWVERMGRGVYEFASVREKERARRAARGERMKAAVDTLKAAYWEATGRDGPQSGEEKDEEEGSDEISLDMTRSKSALSIKLMNPSTKERASRVGNPSKLSSVMHHTCRGERAGCSCEAISSRKPRDSEEILNSMGISASNEWFDKPREALLHIYHDETDDYRAHDIRDTFHLRGLFRDLTPHEQGEDNEKDKWPEGAKGE</sequence>
<reference evidence="2" key="1">
    <citation type="journal article" date="2020" name="Stud. Mycol.">
        <title>101 Dothideomycetes genomes: a test case for predicting lifestyles and emergence of pathogens.</title>
        <authorList>
            <person name="Haridas S."/>
            <person name="Albert R."/>
            <person name="Binder M."/>
            <person name="Bloem J."/>
            <person name="Labutti K."/>
            <person name="Salamov A."/>
            <person name="Andreopoulos B."/>
            <person name="Baker S."/>
            <person name="Barry K."/>
            <person name="Bills G."/>
            <person name="Bluhm B."/>
            <person name="Cannon C."/>
            <person name="Castanera R."/>
            <person name="Culley D."/>
            <person name="Daum C."/>
            <person name="Ezra D."/>
            <person name="Gonzalez J."/>
            <person name="Henrissat B."/>
            <person name="Kuo A."/>
            <person name="Liang C."/>
            <person name="Lipzen A."/>
            <person name="Lutzoni F."/>
            <person name="Magnuson J."/>
            <person name="Mondo S."/>
            <person name="Nolan M."/>
            <person name="Ohm R."/>
            <person name="Pangilinan J."/>
            <person name="Park H.-J."/>
            <person name="Ramirez L."/>
            <person name="Alfaro M."/>
            <person name="Sun H."/>
            <person name="Tritt A."/>
            <person name="Yoshinaga Y."/>
            <person name="Zwiers L.-H."/>
            <person name="Turgeon B."/>
            <person name="Goodwin S."/>
            <person name="Spatafora J."/>
            <person name="Crous P."/>
            <person name="Grigoriev I."/>
        </authorList>
    </citation>
    <scope>NUCLEOTIDE SEQUENCE</scope>
    <source>
        <strain evidence="2">CBS 207.26</strain>
    </source>
</reference>
<dbReference type="Proteomes" id="UP000800200">
    <property type="component" value="Unassembled WGS sequence"/>
</dbReference>
<gene>
    <name evidence="2" type="ORF">K469DRAFT_692237</name>
</gene>
<accession>A0A6A6DPI7</accession>
<feature type="region of interest" description="Disordered" evidence="1">
    <location>
        <begin position="278"/>
        <end position="300"/>
    </location>
</feature>
<dbReference type="AlphaFoldDB" id="A0A6A6DPI7"/>
<protein>
    <submittedName>
        <fullName evidence="2">Uncharacterized protein</fullName>
    </submittedName>
</protein>
<organism evidence="2 3">
    <name type="scientific">Zopfia rhizophila CBS 207.26</name>
    <dbReference type="NCBI Taxonomy" id="1314779"/>
    <lineage>
        <taxon>Eukaryota</taxon>
        <taxon>Fungi</taxon>
        <taxon>Dikarya</taxon>
        <taxon>Ascomycota</taxon>
        <taxon>Pezizomycotina</taxon>
        <taxon>Dothideomycetes</taxon>
        <taxon>Dothideomycetes incertae sedis</taxon>
        <taxon>Zopfiaceae</taxon>
        <taxon>Zopfia</taxon>
    </lineage>
</organism>
<proteinExistence type="predicted"/>